<feature type="binding site" evidence="14">
    <location>
        <position position="849"/>
    </location>
    <ligand>
        <name>ATP</name>
        <dbReference type="ChEBI" id="CHEBI:30616"/>
    </ligand>
</feature>
<sequence length="1262" mass="144357">MNDDKKPQTPSSARSVIDYNHLRFRNASVTSPGSNTDVFADFMNVQSIDDNSKTQNKRQTLRDISHEHSSSLVDIKIQSYRDDIKDDEQNDYVESPIENNKEVVDEIYCVISEENMRRCEDAPEDADHLSSQYKTKQSRRSKIKQTFNFQNIKAQLINWKEKERQKHNTTGEKSVVELNHDDDLEEAKEVVGTEKAPIECLVIVNDSKENKRLRKVQPSNYIRSTRYTWWNFIPKNLFEQFRRISNIYFLVTMIVSLIPGLSPTTPVASIIPLALIVLATAFKDAIEDIVRLRIDIKANNEPTLAMVDGTFKKIPTHKVSIGQILKVEKNVPFPADIVLLKSSDPTGKCYVETANLDGESNLKTKKCILQDASDDPAQLNQLKARIAMEKPNEVLDRFQGKFTIVDNAEHKGISVDIENLLVRGTVLKNTEYIIGVVAYVGKETKLYKNMQKGRGKFSHLDLRMNYLLIILLIAQQVLCGFLAMFSALFNNAYAANAFYLSPLGDALASANYVARNWVTFFILLNLIIPMSLFVSLEFIKIFQARLMEADLKMSEVRSGKLVKAQVKDSNLNQELSQLDIIFSDKTGTLTDNCMQYKKSNLDGITFDNDELLQFLRNHKQTQDPIIEARKHLIREYLLCIVLNNTCIPEIIDQQTGERNYNCQSADESALLIAARLNGFILLERSNNTMIVEILGVQYQYEILVTLEFSSERKRSSVVVRDPQGYLTVYTKGADTIMFGRCSANTPESITNSQTMKQALNTFSEQGLRTLVMAKRQISQALFKDWMDRYHEASTSLVNRKYLMGKLSNELERKLQLIGCSAIEDRLQMGVPETIRFLQQAGFTIWMLTGDKTETAVNIAYAANVLTKNESIEIRITDSKNLEHLKQKLQIANQFLIKNRRKKASFALIIDTMGLKYVLMPEMHDLFIDVVRFCKTAVCCRCTPLQKARVSKMVERRLEKKAMAIGDGVNDVSMIQACSVGVGIIGNEGSQAARASDFAIPKFRHLVRLLAVHGHYNYVRNSDFIHLSFYKNMILVYCQILFCVFSGYDGQTLFDSWIIAIYNAVFVVLPPLYSGTFEKDLNEEELESNPKLYKVFKNDYLFNYQTLIVWLARPFWHACVLFFVPLISSLWTNWGVLGVGVQDDVWSFGTITITATIFVVLIRHSYEIKYWTWIAFVVMLLSLISYLAVAPFISAFPSFLADYTYYFVYYMYAQSAAAWAAMFLAVALCILPDVVYKFVKRWYFPEPWEVILVNQNKKSLKRK</sequence>
<evidence type="ECO:0000256" key="2">
    <source>
        <dbReference type="ARBA" id="ARBA00004308"/>
    </source>
</evidence>
<dbReference type="InterPro" id="IPR008250">
    <property type="entry name" value="ATPase_P-typ_transduc_dom_A_sf"/>
</dbReference>
<feature type="binding site" evidence="15">
    <location>
        <position position="966"/>
    </location>
    <ligand>
        <name>Mg(2+)</name>
        <dbReference type="ChEBI" id="CHEBI:18420"/>
    </ligand>
</feature>
<feature type="binding site" evidence="14">
    <location>
        <position position="667"/>
    </location>
    <ligand>
        <name>ATP</name>
        <dbReference type="ChEBI" id="CHEBI:30616"/>
    </ligand>
</feature>
<feature type="binding site" evidence="14">
    <location>
        <position position="850"/>
    </location>
    <ligand>
        <name>ATP</name>
        <dbReference type="ChEBI" id="CHEBI:30616"/>
    </ligand>
</feature>
<dbReference type="SFLD" id="SFLDF00027">
    <property type="entry name" value="p-type_atpase"/>
    <property type="match status" value="1"/>
</dbReference>
<feature type="transmembrane region" description="Helical" evidence="16">
    <location>
        <begin position="267"/>
        <end position="286"/>
    </location>
</feature>
<dbReference type="InterPro" id="IPR006539">
    <property type="entry name" value="P-type_ATPase_IV"/>
</dbReference>
<keyword evidence="6 14" id="KW-0547">Nucleotide-binding</keyword>
<dbReference type="Pfam" id="PF13246">
    <property type="entry name" value="Cation_ATPase"/>
    <property type="match status" value="1"/>
</dbReference>
<dbReference type="EMBL" id="JAOPGA020000309">
    <property type="protein sequence ID" value="KAL0478100.1"/>
    <property type="molecule type" value="Genomic_DNA"/>
</dbReference>
<dbReference type="AlphaFoldDB" id="A0AAW2YLJ1"/>
<dbReference type="InterPro" id="IPR023214">
    <property type="entry name" value="HAD_sf"/>
</dbReference>
<evidence type="ECO:0000256" key="6">
    <source>
        <dbReference type="ARBA" id="ARBA00022741"/>
    </source>
</evidence>
<keyword evidence="10 16" id="KW-1133">Transmembrane helix</keyword>
<comment type="catalytic activity">
    <reaction evidence="12 16">
        <text>ATP + H2O + phospholipidSide 1 = ADP + phosphate + phospholipidSide 2.</text>
        <dbReference type="EC" id="7.6.2.1"/>
    </reaction>
</comment>
<dbReference type="InterPro" id="IPR032631">
    <property type="entry name" value="P-type_ATPase_N"/>
</dbReference>
<dbReference type="Pfam" id="PF16209">
    <property type="entry name" value="PhoLip_ATPase_N"/>
    <property type="match status" value="1"/>
</dbReference>
<dbReference type="SUPFAM" id="SSF81660">
    <property type="entry name" value="Metal cation-transporting ATPase, ATP-binding domain N"/>
    <property type="match status" value="1"/>
</dbReference>
<keyword evidence="5 15" id="KW-0479">Metal-binding</keyword>
<dbReference type="GO" id="GO:0045332">
    <property type="term" value="P:phospholipid translocation"/>
    <property type="evidence" value="ECO:0007669"/>
    <property type="project" value="TreeGrafter"/>
</dbReference>
<dbReference type="GO" id="GO:0140326">
    <property type="term" value="F:ATPase-coupled intramembrane lipid transporter activity"/>
    <property type="evidence" value="ECO:0007669"/>
    <property type="project" value="UniProtKB-EC"/>
</dbReference>
<feature type="transmembrane region" description="Helical" evidence="16">
    <location>
        <begin position="466"/>
        <end position="489"/>
    </location>
</feature>
<keyword evidence="9 16" id="KW-1278">Translocase</keyword>
<comment type="caution">
    <text evidence="20">The sequence shown here is derived from an EMBL/GenBank/DDBJ whole genome shotgun (WGS) entry which is preliminary data.</text>
</comment>
<dbReference type="GO" id="GO:0005886">
    <property type="term" value="C:plasma membrane"/>
    <property type="evidence" value="ECO:0007669"/>
    <property type="project" value="TreeGrafter"/>
</dbReference>
<evidence type="ECO:0000259" key="17">
    <source>
        <dbReference type="Pfam" id="PF00122"/>
    </source>
</evidence>
<dbReference type="PANTHER" id="PTHR24092">
    <property type="entry name" value="PROBABLE PHOSPHOLIPID-TRANSPORTING ATPASE"/>
    <property type="match status" value="1"/>
</dbReference>
<dbReference type="Gene3D" id="3.40.1110.10">
    <property type="entry name" value="Calcium-transporting ATPase, cytoplasmic domain N"/>
    <property type="match status" value="1"/>
</dbReference>
<dbReference type="InterPro" id="IPR001757">
    <property type="entry name" value="P_typ_ATPase"/>
</dbReference>
<feature type="binding site" evidence="15">
    <location>
        <position position="584"/>
    </location>
    <ligand>
        <name>Mg(2+)</name>
        <dbReference type="ChEBI" id="CHEBI:18420"/>
    </ligand>
</feature>
<feature type="domain" description="P-type ATPase C-terminal" evidence="19">
    <location>
        <begin position="992"/>
        <end position="1245"/>
    </location>
</feature>
<dbReference type="SUPFAM" id="SSF81653">
    <property type="entry name" value="Calcium ATPase, transduction domain A"/>
    <property type="match status" value="1"/>
</dbReference>
<evidence type="ECO:0000256" key="9">
    <source>
        <dbReference type="ARBA" id="ARBA00022967"/>
    </source>
</evidence>
<keyword evidence="21" id="KW-1185">Reference proteome</keyword>
<evidence type="ECO:0000256" key="8">
    <source>
        <dbReference type="ARBA" id="ARBA00022842"/>
    </source>
</evidence>
<feature type="binding site" evidence="14">
    <location>
        <position position="768"/>
    </location>
    <ligand>
        <name>ATP</name>
        <dbReference type="ChEBI" id="CHEBI:30616"/>
    </ligand>
</feature>
<feature type="transmembrane region" description="Helical" evidence="16">
    <location>
        <begin position="1114"/>
        <end position="1133"/>
    </location>
</feature>
<dbReference type="InterPro" id="IPR036412">
    <property type="entry name" value="HAD-like_sf"/>
</dbReference>
<feature type="binding site" evidence="14">
    <location>
        <position position="586"/>
    </location>
    <ligand>
        <name>ATP</name>
        <dbReference type="ChEBI" id="CHEBI:30616"/>
    </ligand>
</feature>
<feature type="binding site" evidence="14">
    <location>
        <position position="584"/>
    </location>
    <ligand>
        <name>ATP</name>
        <dbReference type="ChEBI" id="CHEBI:30616"/>
    </ligand>
</feature>
<reference evidence="20 21" key="1">
    <citation type="submission" date="2024-03" db="EMBL/GenBank/DDBJ databases">
        <title>The Acrasis kona genome and developmental transcriptomes reveal deep origins of eukaryotic multicellular pathways.</title>
        <authorList>
            <person name="Sheikh S."/>
            <person name="Fu C.-J."/>
            <person name="Brown M.W."/>
            <person name="Baldauf S.L."/>
        </authorList>
    </citation>
    <scope>NUCLEOTIDE SEQUENCE [LARGE SCALE GENOMIC DNA]</scope>
    <source>
        <strain evidence="20 21">ATCC MYA-3509</strain>
    </source>
</reference>
<dbReference type="NCBIfam" id="TIGR01494">
    <property type="entry name" value="ATPase_P-type"/>
    <property type="match status" value="1"/>
</dbReference>
<dbReference type="InterPro" id="IPR059000">
    <property type="entry name" value="ATPase_P-type_domA"/>
</dbReference>
<dbReference type="Pfam" id="PF00122">
    <property type="entry name" value="E1-E2_ATPase"/>
    <property type="match status" value="1"/>
</dbReference>
<feature type="binding site" evidence="14">
    <location>
        <position position="585"/>
    </location>
    <ligand>
        <name>ATP</name>
        <dbReference type="ChEBI" id="CHEBI:30616"/>
    </ligand>
</feature>
<keyword evidence="8 15" id="KW-0460">Magnesium</keyword>
<evidence type="ECO:0000256" key="1">
    <source>
        <dbReference type="ARBA" id="ARBA00004141"/>
    </source>
</evidence>
<evidence type="ECO:0000259" key="18">
    <source>
        <dbReference type="Pfam" id="PF16209"/>
    </source>
</evidence>
<dbReference type="NCBIfam" id="TIGR01652">
    <property type="entry name" value="ATPase-Plipid"/>
    <property type="match status" value="1"/>
</dbReference>
<feature type="binding site" evidence="14">
    <location>
        <position position="940"/>
    </location>
    <ligand>
        <name>ATP</name>
        <dbReference type="ChEBI" id="CHEBI:30616"/>
    </ligand>
</feature>
<feature type="binding site" evidence="14">
    <location>
        <position position="848"/>
    </location>
    <ligand>
        <name>ATP</name>
        <dbReference type="ChEBI" id="CHEBI:30616"/>
    </ligand>
</feature>
<keyword evidence="4 16" id="KW-0812">Transmembrane</keyword>
<feature type="binding site" evidence="15">
    <location>
        <position position="970"/>
    </location>
    <ligand>
        <name>Mg(2+)</name>
        <dbReference type="ChEBI" id="CHEBI:18420"/>
    </ligand>
</feature>
<keyword evidence="7 14" id="KW-0067">ATP-binding</keyword>
<dbReference type="Proteomes" id="UP001431209">
    <property type="component" value="Unassembled WGS sequence"/>
</dbReference>
<comment type="similarity">
    <text evidence="3 16">Belongs to the cation transport ATPase (P-type) (TC 3.A.3) family. Type IV subfamily.</text>
</comment>
<evidence type="ECO:0000256" key="7">
    <source>
        <dbReference type="ARBA" id="ARBA00022840"/>
    </source>
</evidence>
<evidence type="ECO:0000256" key="4">
    <source>
        <dbReference type="ARBA" id="ARBA00022692"/>
    </source>
</evidence>
<feature type="binding site" evidence="14">
    <location>
        <position position="731"/>
    </location>
    <ligand>
        <name>ATP</name>
        <dbReference type="ChEBI" id="CHEBI:30616"/>
    </ligand>
</feature>
<dbReference type="InterPro" id="IPR018303">
    <property type="entry name" value="ATPase_P-typ_P_site"/>
</dbReference>
<evidence type="ECO:0000313" key="21">
    <source>
        <dbReference type="Proteomes" id="UP001431209"/>
    </source>
</evidence>
<feature type="binding site" evidence="14">
    <location>
        <position position="946"/>
    </location>
    <ligand>
        <name>ATP</name>
        <dbReference type="ChEBI" id="CHEBI:30616"/>
    </ligand>
</feature>
<feature type="transmembrane region" description="Helical" evidence="16">
    <location>
        <begin position="244"/>
        <end position="261"/>
    </location>
</feature>
<feature type="transmembrane region" description="Helical" evidence="16">
    <location>
        <begin position="1145"/>
        <end position="1162"/>
    </location>
</feature>
<dbReference type="SUPFAM" id="SSF81665">
    <property type="entry name" value="Calcium ATPase, transmembrane domain M"/>
    <property type="match status" value="1"/>
</dbReference>
<dbReference type="FunFam" id="3.40.50.1000:FF:000014">
    <property type="entry name" value="Phospholipid-transporting ATPase"/>
    <property type="match status" value="1"/>
</dbReference>
<feature type="transmembrane region" description="Helical" evidence="16">
    <location>
        <begin position="517"/>
        <end position="539"/>
    </location>
</feature>
<evidence type="ECO:0000256" key="3">
    <source>
        <dbReference type="ARBA" id="ARBA00008109"/>
    </source>
</evidence>
<evidence type="ECO:0000256" key="15">
    <source>
        <dbReference type="PIRSR" id="PIRSR606539-3"/>
    </source>
</evidence>
<feature type="active site" description="4-aspartylphosphate intermediate" evidence="13">
    <location>
        <position position="584"/>
    </location>
</feature>
<evidence type="ECO:0000256" key="5">
    <source>
        <dbReference type="ARBA" id="ARBA00022723"/>
    </source>
</evidence>
<dbReference type="GO" id="GO:0016887">
    <property type="term" value="F:ATP hydrolysis activity"/>
    <property type="evidence" value="ECO:0007669"/>
    <property type="project" value="InterPro"/>
</dbReference>
<dbReference type="InterPro" id="IPR023298">
    <property type="entry name" value="ATPase_P-typ_TM_dom_sf"/>
</dbReference>
<dbReference type="Gene3D" id="2.70.150.10">
    <property type="entry name" value="Calcium-transporting ATPase, cytoplasmic transduction domain A"/>
    <property type="match status" value="1"/>
</dbReference>
<evidence type="ECO:0000313" key="20">
    <source>
        <dbReference type="EMBL" id="KAL0478100.1"/>
    </source>
</evidence>
<feature type="transmembrane region" description="Helical" evidence="16">
    <location>
        <begin position="1169"/>
        <end position="1188"/>
    </location>
</feature>
<evidence type="ECO:0000256" key="11">
    <source>
        <dbReference type="ARBA" id="ARBA00023136"/>
    </source>
</evidence>
<evidence type="ECO:0000256" key="16">
    <source>
        <dbReference type="RuleBase" id="RU362033"/>
    </source>
</evidence>
<proteinExistence type="inferred from homology"/>
<name>A0AAW2YLJ1_9EUKA</name>
<keyword evidence="11 16" id="KW-0472">Membrane</keyword>
<organism evidence="20 21">
    <name type="scientific">Acrasis kona</name>
    <dbReference type="NCBI Taxonomy" id="1008807"/>
    <lineage>
        <taxon>Eukaryota</taxon>
        <taxon>Discoba</taxon>
        <taxon>Heterolobosea</taxon>
        <taxon>Tetramitia</taxon>
        <taxon>Eutetramitia</taxon>
        <taxon>Acrasidae</taxon>
        <taxon>Acrasis</taxon>
    </lineage>
</organism>
<feature type="binding site" evidence="14">
    <location>
        <position position="970"/>
    </location>
    <ligand>
        <name>ATP</name>
        <dbReference type="ChEBI" id="CHEBI:30616"/>
    </ligand>
</feature>
<protein>
    <recommendedName>
        <fullName evidence="16">Phospholipid-transporting ATPase</fullName>
        <ecNumber evidence="16">7.6.2.1</ecNumber>
    </recommendedName>
</protein>
<dbReference type="SFLD" id="SFLDS00003">
    <property type="entry name" value="Haloacid_Dehalogenase"/>
    <property type="match status" value="1"/>
</dbReference>
<dbReference type="PROSITE" id="PS00154">
    <property type="entry name" value="ATPASE_E1_E2"/>
    <property type="match status" value="1"/>
</dbReference>
<dbReference type="InterPro" id="IPR023299">
    <property type="entry name" value="ATPase_P-typ_cyto_dom_N"/>
</dbReference>
<feature type="domain" description="P-type ATPase N-terminal" evidence="18">
    <location>
        <begin position="203"/>
        <end position="270"/>
    </location>
</feature>
<accession>A0AAW2YLJ1</accession>
<evidence type="ECO:0000259" key="19">
    <source>
        <dbReference type="Pfam" id="PF16212"/>
    </source>
</evidence>
<dbReference type="GO" id="GO:0005524">
    <property type="term" value="F:ATP binding"/>
    <property type="evidence" value="ECO:0007669"/>
    <property type="project" value="UniProtKB-UniRule"/>
</dbReference>
<feature type="binding site" evidence="14">
    <location>
        <position position="708"/>
    </location>
    <ligand>
        <name>ATP</name>
        <dbReference type="ChEBI" id="CHEBI:30616"/>
    </ligand>
</feature>
<evidence type="ECO:0000256" key="14">
    <source>
        <dbReference type="PIRSR" id="PIRSR606539-2"/>
    </source>
</evidence>
<dbReference type="InterPro" id="IPR032630">
    <property type="entry name" value="P_typ_ATPase_c"/>
</dbReference>
<feature type="binding site" evidence="14">
    <location>
        <position position="969"/>
    </location>
    <ligand>
        <name>ATP</name>
        <dbReference type="ChEBI" id="CHEBI:30616"/>
    </ligand>
</feature>
<dbReference type="SFLD" id="SFLDG00002">
    <property type="entry name" value="C1.7:_P-type_atpase_like"/>
    <property type="match status" value="1"/>
</dbReference>
<comment type="subcellular location">
    <subcellularLocation>
        <location evidence="2">Endomembrane system</location>
    </subcellularLocation>
    <subcellularLocation>
        <location evidence="1 16">Membrane</location>
        <topology evidence="1 16">Multi-pass membrane protein</topology>
    </subcellularLocation>
</comment>
<gene>
    <name evidence="20" type="ORF">AKO1_010798</name>
</gene>
<evidence type="ECO:0000256" key="13">
    <source>
        <dbReference type="PIRSR" id="PIRSR606539-1"/>
    </source>
</evidence>
<dbReference type="GO" id="GO:0000287">
    <property type="term" value="F:magnesium ion binding"/>
    <property type="evidence" value="ECO:0007669"/>
    <property type="project" value="UniProtKB-UniRule"/>
</dbReference>
<feature type="transmembrane region" description="Helical" evidence="16">
    <location>
        <begin position="1028"/>
        <end position="1047"/>
    </location>
</feature>
<feature type="binding site" evidence="15">
    <location>
        <position position="586"/>
    </location>
    <ligand>
        <name>Mg(2+)</name>
        <dbReference type="ChEBI" id="CHEBI:18420"/>
    </ligand>
</feature>
<dbReference type="PRINTS" id="PR00119">
    <property type="entry name" value="CATATPASE"/>
</dbReference>
<dbReference type="InterPro" id="IPR044492">
    <property type="entry name" value="P_typ_ATPase_HD_dom"/>
</dbReference>
<dbReference type="Pfam" id="PF16212">
    <property type="entry name" value="PhoLip_ATPase_C"/>
    <property type="match status" value="1"/>
</dbReference>
<evidence type="ECO:0000256" key="12">
    <source>
        <dbReference type="ARBA" id="ARBA00034036"/>
    </source>
</evidence>
<dbReference type="SUPFAM" id="SSF56784">
    <property type="entry name" value="HAD-like"/>
    <property type="match status" value="1"/>
</dbReference>
<comment type="cofactor">
    <cofactor evidence="15">
        <name>Mg(2+)</name>
        <dbReference type="ChEBI" id="CHEBI:18420"/>
    </cofactor>
</comment>
<dbReference type="EC" id="7.6.2.1" evidence="16"/>
<feature type="domain" description="P-type ATPase A" evidence="17">
    <location>
        <begin position="304"/>
        <end position="448"/>
    </location>
</feature>
<feature type="transmembrane region" description="Helical" evidence="16">
    <location>
        <begin position="1208"/>
        <end position="1230"/>
    </location>
</feature>
<evidence type="ECO:0000256" key="10">
    <source>
        <dbReference type="ARBA" id="ARBA00022989"/>
    </source>
</evidence>
<dbReference type="Gene3D" id="3.40.50.1000">
    <property type="entry name" value="HAD superfamily/HAD-like"/>
    <property type="match status" value="1"/>
</dbReference>
<feature type="transmembrane region" description="Helical" evidence="16">
    <location>
        <begin position="1053"/>
        <end position="1072"/>
    </location>
</feature>